<evidence type="ECO:0000313" key="1">
    <source>
        <dbReference type="EMBL" id="GBP43510.1"/>
    </source>
</evidence>
<accession>A0A4C1VY21</accession>
<dbReference type="AlphaFoldDB" id="A0A4C1VY21"/>
<name>A0A4C1VY21_EUMVA</name>
<dbReference type="Proteomes" id="UP000299102">
    <property type="component" value="Unassembled WGS sequence"/>
</dbReference>
<dbReference type="EMBL" id="BGZK01000437">
    <property type="protein sequence ID" value="GBP43510.1"/>
    <property type="molecule type" value="Genomic_DNA"/>
</dbReference>
<proteinExistence type="predicted"/>
<evidence type="ECO:0000313" key="2">
    <source>
        <dbReference type="Proteomes" id="UP000299102"/>
    </source>
</evidence>
<comment type="caution">
    <text evidence="1">The sequence shown here is derived from an EMBL/GenBank/DDBJ whole genome shotgun (WGS) entry which is preliminary data.</text>
</comment>
<keyword evidence="2" id="KW-1185">Reference proteome</keyword>
<protein>
    <submittedName>
        <fullName evidence="1">Uncharacterized protein</fullName>
    </submittedName>
</protein>
<organism evidence="1 2">
    <name type="scientific">Eumeta variegata</name>
    <name type="common">Bagworm moth</name>
    <name type="synonym">Eumeta japonica</name>
    <dbReference type="NCBI Taxonomy" id="151549"/>
    <lineage>
        <taxon>Eukaryota</taxon>
        <taxon>Metazoa</taxon>
        <taxon>Ecdysozoa</taxon>
        <taxon>Arthropoda</taxon>
        <taxon>Hexapoda</taxon>
        <taxon>Insecta</taxon>
        <taxon>Pterygota</taxon>
        <taxon>Neoptera</taxon>
        <taxon>Endopterygota</taxon>
        <taxon>Lepidoptera</taxon>
        <taxon>Glossata</taxon>
        <taxon>Ditrysia</taxon>
        <taxon>Tineoidea</taxon>
        <taxon>Psychidae</taxon>
        <taxon>Oiketicinae</taxon>
        <taxon>Eumeta</taxon>
    </lineage>
</organism>
<sequence>MSLVRKCHRPRIGQHGKLARTPSVRLRAYRLIQRVNNAPAAVCTERAGRPTRRLRADGARYPLITKRTDICADLCDLAPLRLRETGN</sequence>
<reference evidence="1 2" key="1">
    <citation type="journal article" date="2019" name="Commun. Biol.">
        <title>The bagworm genome reveals a unique fibroin gene that provides high tensile strength.</title>
        <authorList>
            <person name="Kono N."/>
            <person name="Nakamura H."/>
            <person name="Ohtoshi R."/>
            <person name="Tomita M."/>
            <person name="Numata K."/>
            <person name="Arakawa K."/>
        </authorList>
    </citation>
    <scope>NUCLEOTIDE SEQUENCE [LARGE SCALE GENOMIC DNA]</scope>
</reference>
<gene>
    <name evidence="1" type="ORF">EVAR_30467_1</name>
</gene>